<accession>A0ABZ2PQ12</accession>
<evidence type="ECO:0000259" key="4">
    <source>
        <dbReference type="PROSITE" id="PS50949"/>
    </source>
</evidence>
<dbReference type="SMART" id="SM00895">
    <property type="entry name" value="FCD"/>
    <property type="match status" value="1"/>
</dbReference>
<reference evidence="5 6" key="1">
    <citation type="submission" date="2024-03" db="EMBL/GenBank/DDBJ databases">
        <title>Natural products discovery in diverse microorganisms through a two-stage MS feature dereplication strategy.</title>
        <authorList>
            <person name="Zhang R."/>
        </authorList>
    </citation>
    <scope>NUCLEOTIDE SEQUENCE [LARGE SCALE GENOMIC DNA]</scope>
    <source>
        <strain evidence="5 6">18930</strain>
    </source>
</reference>
<keyword evidence="1" id="KW-0805">Transcription regulation</keyword>
<organism evidence="5 6">
    <name type="scientific">Rhodococcus sovatensis</name>
    <dbReference type="NCBI Taxonomy" id="1805840"/>
    <lineage>
        <taxon>Bacteria</taxon>
        <taxon>Bacillati</taxon>
        <taxon>Actinomycetota</taxon>
        <taxon>Actinomycetes</taxon>
        <taxon>Mycobacteriales</taxon>
        <taxon>Nocardiaceae</taxon>
        <taxon>Rhodococcus</taxon>
    </lineage>
</organism>
<evidence type="ECO:0000256" key="3">
    <source>
        <dbReference type="ARBA" id="ARBA00023163"/>
    </source>
</evidence>
<evidence type="ECO:0000256" key="2">
    <source>
        <dbReference type="ARBA" id="ARBA00023125"/>
    </source>
</evidence>
<protein>
    <submittedName>
        <fullName evidence="5">FadR/GntR family transcriptional regulator</fullName>
    </submittedName>
</protein>
<dbReference type="PRINTS" id="PR00035">
    <property type="entry name" value="HTHGNTR"/>
</dbReference>
<evidence type="ECO:0000313" key="6">
    <source>
        <dbReference type="Proteomes" id="UP001432000"/>
    </source>
</evidence>
<dbReference type="InterPro" id="IPR000524">
    <property type="entry name" value="Tscrpt_reg_HTH_GntR"/>
</dbReference>
<name>A0ABZ2PQ12_9NOCA</name>
<dbReference type="InterPro" id="IPR011711">
    <property type="entry name" value="GntR_C"/>
</dbReference>
<feature type="domain" description="HTH gntR-type" evidence="4">
    <location>
        <begin position="7"/>
        <end position="75"/>
    </location>
</feature>
<dbReference type="PROSITE" id="PS50949">
    <property type="entry name" value="HTH_GNTR"/>
    <property type="match status" value="1"/>
</dbReference>
<dbReference type="SMART" id="SM00345">
    <property type="entry name" value="HTH_GNTR"/>
    <property type="match status" value="1"/>
</dbReference>
<dbReference type="InterPro" id="IPR036388">
    <property type="entry name" value="WH-like_DNA-bd_sf"/>
</dbReference>
<keyword evidence="2" id="KW-0238">DNA-binding</keyword>
<dbReference type="Gene3D" id="1.10.10.10">
    <property type="entry name" value="Winged helix-like DNA-binding domain superfamily/Winged helix DNA-binding domain"/>
    <property type="match status" value="1"/>
</dbReference>
<dbReference type="PANTHER" id="PTHR43537:SF47">
    <property type="entry name" value="REGULATORY PROTEIN GNTR HTH"/>
    <property type="match status" value="1"/>
</dbReference>
<keyword evidence="3" id="KW-0804">Transcription</keyword>
<dbReference type="PANTHER" id="PTHR43537">
    <property type="entry name" value="TRANSCRIPTIONAL REGULATOR, GNTR FAMILY"/>
    <property type="match status" value="1"/>
</dbReference>
<dbReference type="Pfam" id="PF07729">
    <property type="entry name" value="FCD"/>
    <property type="match status" value="1"/>
</dbReference>
<dbReference type="Proteomes" id="UP001432000">
    <property type="component" value="Chromosome"/>
</dbReference>
<dbReference type="InterPro" id="IPR008920">
    <property type="entry name" value="TF_FadR/GntR_C"/>
</dbReference>
<gene>
    <name evidence="5" type="ORF">WDS16_12675</name>
</gene>
<sequence>MQQVQRSSLITQVTAQLREEIVTERWPVGTRIPTEVELCELTGTGRNTVREAVQALAHAGMVERRQGSGTFVMATSDLGGTLGKYFADAQDRDVTELRRTLEVTAAVLAAERRDAEDIRALTDALESRNRSWVKDSAEEAIAVDAKFHRAIVAASHNAIYLEFYDSLLPIIRQTMHHQVSAHGNDYYDEHAALVDAIVSGDAEGARVASSIFFDELGLSEQ</sequence>
<evidence type="ECO:0000256" key="1">
    <source>
        <dbReference type="ARBA" id="ARBA00023015"/>
    </source>
</evidence>
<proteinExistence type="predicted"/>
<dbReference type="Gene3D" id="1.20.120.530">
    <property type="entry name" value="GntR ligand-binding domain-like"/>
    <property type="match status" value="1"/>
</dbReference>
<dbReference type="RefSeq" id="WP_338892976.1">
    <property type="nucleotide sequence ID" value="NZ_CP147846.1"/>
</dbReference>
<dbReference type="Pfam" id="PF00392">
    <property type="entry name" value="GntR"/>
    <property type="match status" value="1"/>
</dbReference>
<dbReference type="SUPFAM" id="SSF46785">
    <property type="entry name" value="Winged helix' DNA-binding domain"/>
    <property type="match status" value="1"/>
</dbReference>
<dbReference type="InterPro" id="IPR036390">
    <property type="entry name" value="WH_DNA-bd_sf"/>
</dbReference>
<dbReference type="EMBL" id="CP147846">
    <property type="protein sequence ID" value="WXG71253.1"/>
    <property type="molecule type" value="Genomic_DNA"/>
</dbReference>
<dbReference type="SUPFAM" id="SSF48008">
    <property type="entry name" value="GntR ligand-binding domain-like"/>
    <property type="match status" value="1"/>
</dbReference>
<dbReference type="CDD" id="cd07377">
    <property type="entry name" value="WHTH_GntR"/>
    <property type="match status" value="1"/>
</dbReference>
<evidence type="ECO:0000313" key="5">
    <source>
        <dbReference type="EMBL" id="WXG71253.1"/>
    </source>
</evidence>
<keyword evidence="6" id="KW-1185">Reference proteome</keyword>